<accession>A0A0H3HZE9</accession>
<reference evidence="2 4" key="1">
    <citation type="journal article" date="2012" name="J. Bacteriol.">
        <title>Genome sequence of Pectobacterium sp. strain SCC3193.</title>
        <authorList>
            <person name="Koskinen J.P."/>
            <person name="Laine P."/>
            <person name="Niemi O."/>
            <person name="Nykyri J."/>
            <person name="Harjunpaa H."/>
            <person name="Auvinen P."/>
            <person name="Paulin L."/>
            <person name="Pirhonen M."/>
            <person name="Palva T."/>
            <person name="Holm L."/>
        </authorList>
    </citation>
    <scope>NUCLEOTIDE SEQUENCE [LARGE SCALE GENOMIC DNA]</scope>
    <source>
        <strain evidence="2 4">SCC3193</strain>
    </source>
</reference>
<dbReference type="Pfam" id="PF01381">
    <property type="entry name" value="HTH_3"/>
    <property type="match status" value="1"/>
</dbReference>
<evidence type="ECO:0000259" key="1">
    <source>
        <dbReference type="PROSITE" id="PS50943"/>
    </source>
</evidence>
<dbReference type="RefSeq" id="WP_014698585.1">
    <property type="nucleotide sequence ID" value="NC_017845.1"/>
</dbReference>
<reference evidence="3" key="4">
    <citation type="submission" date="2024-05" db="EMBL/GenBank/DDBJ databases">
        <title>Identification of Pectobacterium versatile causing blackleg of potato from New York State with a whole genome sequencing approach.</title>
        <authorList>
            <person name="Ma X."/>
            <person name="Swingle B."/>
        </authorList>
    </citation>
    <scope>NUCLEOTIDE SEQUENCE</scope>
    <source>
        <strain evidence="3">NY1588A</strain>
    </source>
</reference>
<evidence type="ECO:0000313" key="2">
    <source>
        <dbReference type="EMBL" id="AFI88548.1"/>
    </source>
</evidence>
<organism evidence="2 4">
    <name type="scientific">Pectobacterium parmentieri</name>
    <dbReference type="NCBI Taxonomy" id="1905730"/>
    <lineage>
        <taxon>Bacteria</taxon>
        <taxon>Pseudomonadati</taxon>
        <taxon>Pseudomonadota</taxon>
        <taxon>Gammaproteobacteria</taxon>
        <taxon>Enterobacterales</taxon>
        <taxon>Pectobacteriaceae</taxon>
        <taxon>Pectobacterium</taxon>
    </lineage>
</organism>
<dbReference type="InterPro" id="IPR039060">
    <property type="entry name" value="Antitox_HigA"/>
</dbReference>
<dbReference type="GO" id="GO:0001046">
    <property type="term" value="F:core promoter sequence-specific DNA binding"/>
    <property type="evidence" value="ECO:0007669"/>
    <property type="project" value="TreeGrafter"/>
</dbReference>
<dbReference type="PATRIC" id="fig|1166016.3.peg.422"/>
<reference evidence="2" key="2">
    <citation type="submission" date="2012-03" db="EMBL/GenBank/DDBJ databases">
        <authorList>
            <person name="Koskinen P."/>
            <person name="Laine P."/>
            <person name="Niemi O."/>
            <person name="Nykyri J."/>
            <person name="Harjunpaa H."/>
            <person name="Auvinen P."/>
            <person name="Paulin L."/>
            <person name="Pirhonen M."/>
            <person name="Palva T."/>
            <person name="Holm L."/>
        </authorList>
    </citation>
    <scope>NUCLEOTIDE SEQUENCE</scope>
    <source>
        <strain evidence="2">SCC3193</strain>
    </source>
</reference>
<name>A0A0H3HZE9_PECPM</name>
<sequence length="138" mass="15356">MMYADAIKAANNLTSIVPLLGGSTSRKDYEDALKLTEYLLESEPDSPLIDMLTAKIDKYEEDAPEFVAFNERIKALPAGIALLRIPMDQHGLTQSDFEAEIGKKSLVSRILNGERTLTLDHMRALAKRFDIPVSAFID</sequence>
<dbReference type="GO" id="GO:0006355">
    <property type="term" value="P:regulation of DNA-templated transcription"/>
    <property type="evidence" value="ECO:0007669"/>
    <property type="project" value="InterPro"/>
</dbReference>
<dbReference type="Proteomes" id="UP001194579">
    <property type="component" value="Unassembled WGS sequence"/>
</dbReference>
<dbReference type="EMBL" id="CP003415">
    <property type="protein sequence ID" value="AFI88548.1"/>
    <property type="molecule type" value="Genomic_DNA"/>
</dbReference>
<evidence type="ECO:0000313" key="4">
    <source>
        <dbReference type="Proteomes" id="UP000008044"/>
    </source>
</evidence>
<reference evidence="5" key="3">
    <citation type="submission" date="2023-07" db="EMBL/GenBank/DDBJ databases">
        <title>Identification of Pectobacterium versatile causing blackleg of potato from New York State with a whole genome sequencing approach.</title>
        <authorList>
            <person name="Ma X."/>
            <person name="Swingle B."/>
        </authorList>
    </citation>
    <scope>NUCLEOTIDE SEQUENCE [LARGE SCALE GENOMIC DNA]</scope>
    <source>
        <strain evidence="5">NY1588A</strain>
    </source>
</reference>
<dbReference type="eggNOG" id="COG5499">
    <property type="taxonomic scope" value="Bacteria"/>
</dbReference>
<evidence type="ECO:0000313" key="3">
    <source>
        <dbReference type="EMBL" id="MBI0555798.1"/>
    </source>
</evidence>
<dbReference type="Gene3D" id="1.10.260.40">
    <property type="entry name" value="lambda repressor-like DNA-binding domains"/>
    <property type="match status" value="1"/>
</dbReference>
<dbReference type="PROSITE" id="PS50943">
    <property type="entry name" value="HTH_CROC1"/>
    <property type="match status" value="1"/>
</dbReference>
<dbReference type="SUPFAM" id="SSF47413">
    <property type="entry name" value="lambda repressor-like DNA-binding domains"/>
    <property type="match status" value="1"/>
</dbReference>
<evidence type="ECO:0000313" key="5">
    <source>
        <dbReference type="Proteomes" id="UP001194579"/>
    </source>
</evidence>
<protein>
    <submittedName>
        <fullName evidence="2">HTH-type transcriptional regulator ygjM</fullName>
    </submittedName>
    <submittedName>
        <fullName evidence="3">Helix-turn-helix domain-containing protein</fullName>
    </submittedName>
</protein>
<dbReference type="STRING" id="1905730.W5S_0421"/>
<dbReference type="HOGENOM" id="CLU_125852_0_0_6"/>
<proteinExistence type="predicted"/>
<dbReference type="EMBL" id="WABS01000030">
    <property type="protein sequence ID" value="MBI0555798.1"/>
    <property type="molecule type" value="Genomic_DNA"/>
</dbReference>
<dbReference type="AlphaFoldDB" id="A0A0H3HZE9"/>
<gene>
    <name evidence="2" type="ordered locus">W5S_0421</name>
    <name evidence="3" type="ORF">F6Q06_15090</name>
</gene>
<feature type="domain" description="HTH cro/C1-type" evidence="1">
    <location>
        <begin position="89"/>
        <end position="136"/>
    </location>
</feature>
<dbReference type="Proteomes" id="UP000008044">
    <property type="component" value="Chromosome"/>
</dbReference>
<dbReference type="SMART" id="SM00530">
    <property type="entry name" value="HTH_XRE"/>
    <property type="match status" value="1"/>
</dbReference>
<dbReference type="PANTHER" id="PTHR40455">
    <property type="entry name" value="ANTITOXIN HIGA"/>
    <property type="match status" value="1"/>
</dbReference>
<dbReference type="InterPro" id="IPR001387">
    <property type="entry name" value="Cro/C1-type_HTH"/>
</dbReference>
<keyword evidence="5" id="KW-1185">Reference proteome</keyword>
<dbReference type="PANTHER" id="PTHR40455:SF1">
    <property type="entry name" value="ANTITOXIN HIGA"/>
    <property type="match status" value="1"/>
</dbReference>
<dbReference type="InterPro" id="IPR010982">
    <property type="entry name" value="Lambda_DNA-bd_dom_sf"/>
</dbReference>
<dbReference type="CDD" id="cd00093">
    <property type="entry name" value="HTH_XRE"/>
    <property type="match status" value="1"/>
</dbReference>
<dbReference type="KEGG" id="pec:W5S_0421"/>